<feature type="region of interest" description="Disordered" evidence="6">
    <location>
        <begin position="34"/>
        <end position="133"/>
    </location>
</feature>
<feature type="compositionally biased region" description="Polar residues" evidence="6">
    <location>
        <begin position="301"/>
        <end position="317"/>
    </location>
</feature>
<feature type="region of interest" description="Disordered" evidence="6">
    <location>
        <begin position="389"/>
        <end position="485"/>
    </location>
</feature>
<evidence type="ECO:0000256" key="4">
    <source>
        <dbReference type="ARBA" id="ARBA00023038"/>
    </source>
</evidence>
<dbReference type="Gene3D" id="2.10.110.10">
    <property type="entry name" value="Cysteine Rich Protein"/>
    <property type="match status" value="2"/>
</dbReference>
<evidence type="ECO:0000259" key="7">
    <source>
        <dbReference type="PROSITE" id="PS50023"/>
    </source>
</evidence>
<feature type="compositionally biased region" description="Low complexity" evidence="6">
    <location>
        <begin position="427"/>
        <end position="445"/>
    </location>
</feature>
<dbReference type="InterPro" id="IPR001781">
    <property type="entry name" value="Znf_LIM"/>
</dbReference>
<feature type="compositionally biased region" description="Polar residues" evidence="6">
    <location>
        <begin position="205"/>
        <end position="222"/>
    </location>
</feature>
<proteinExistence type="predicted"/>
<dbReference type="GO" id="GO:0030695">
    <property type="term" value="F:GTPase regulator activity"/>
    <property type="evidence" value="ECO:0007669"/>
    <property type="project" value="UniProtKB-ARBA"/>
</dbReference>
<dbReference type="FunFam" id="2.10.110.10:FF:000105">
    <property type="entry name" value="Similar to LIM domain-containing protein"/>
    <property type="match status" value="1"/>
</dbReference>
<dbReference type="AlphaFoldDB" id="A0AAW0Z6H3"/>
<reference evidence="8 9" key="1">
    <citation type="journal article" date="2024" name="bioRxiv">
        <title>Comparative genomics of Cryptococcus and Kwoniella reveals pathogenesis evolution and contrasting karyotype dynamics via intercentromeric recombination or chromosome fusion.</title>
        <authorList>
            <person name="Coelho M.A."/>
            <person name="David-Palma M."/>
            <person name="Shea T."/>
            <person name="Bowers K."/>
            <person name="McGinley-Smith S."/>
            <person name="Mohammad A.W."/>
            <person name="Gnirke A."/>
            <person name="Yurkov A.M."/>
            <person name="Nowrousian M."/>
            <person name="Sun S."/>
            <person name="Cuomo C.A."/>
            <person name="Heitman J."/>
        </authorList>
    </citation>
    <scope>NUCLEOTIDE SEQUENCE [LARGE SCALE GENOMIC DNA]</scope>
    <source>
        <strain evidence="8 9">CBS 13917</strain>
    </source>
</reference>
<dbReference type="PANTHER" id="PTHR24205">
    <property type="entry name" value="FOUR AND A HALF LIM DOMAINS PROTEIN"/>
    <property type="match status" value="1"/>
</dbReference>
<keyword evidence="9" id="KW-1185">Reference proteome</keyword>
<sequence>MSLLAPRLQEPERASVILPTVTCSSCAAPIPLSSLGEHVCRPPSRGMSNRTAPRPSQITIPQARPTVSRQGSSQGPSPVAVRPPFAGPSSAHPSPTEFVIPRRPSPNNLSPHDPSGNGFCGYTPNARTPSPTNPFFPHPDGLPAAGLGLGVSVSSSTGAQDSAMMIDTTSGGESGMAGVGRRAFAAAAWGVRAGVALANHARSPTEPSGQQVIPAWQQTPRSDPTPREAPILPKVPLSGRQRSNPGPPPRPTIAHSHTAPPMQHAPLPSRTPSSPPQRSASAMSQRAAQPVSPPRRKESISSDTSSRASKTQESISQLLKGRSAVPGIPAKPGFFDKVKELNSRCNTSAPVLGIGMARGASGGSSNDQFVSSPAGTTFELEDDYDDLNRGSALPWATPQLADSPVINQGQPTLGGDDPAKSHHRYPTAGSEASSSSSMSSTRSGRWGATSGPENEEVVTPSQSWEGLADRASVGSGRNDEGFGRVEGRDILQQIGEEDEDDEGERVVFGTPSAQTVKGGDNIHMPNSHSASTITSAPAYHPTGPHPSPSRSRTMPIPPTNRSPSKSSTSGSSSSDRRRKTCQKCGDSVGGSKRFVERDGVVLCEKDWKKLYLPSCRRCNLPIEKSAVSSSDGQLKGKWHRACFTCTRCDNPFEGDSFYVHAGKPWCQHHYHEENGTLCASSSCRQPIEGPCILTPGPNPQRFHPNHLRCDHRGGVSGAQTCRESMEEYYDVGGERFCERHVGDALRKIDGDGRVSGGLGQGMLRAEKRRTRLVELPVGGF</sequence>
<accession>A0AAW0Z6H3</accession>
<evidence type="ECO:0000256" key="6">
    <source>
        <dbReference type="SAM" id="MobiDB-lite"/>
    </source>
</evidence>
<evidence type="ECO:0000313" key="9">
    <source>
        <dbReference type="Proteomes" id="UP001388673"/>
    </source>
</evidence>
<evidence type="ECO:0000256" key="2">
    <source>
        <dbReference type="ARBA" id="ARBA00022737"/>
    </source>
</evidence>
<feature type="domain" description="LIM zinc-binding" evidence="7">
    <location>
        <begin position="613"/>
        <end position="676"/>
    </location>
</feature>
<dbReference type="GO" id="GO:0003712">
    <property type="term" value="F:transcription coregulator activity"/>
    <property type="evidence" value="ECO:0007669"/>
    <property type="project" value="TreeGrafter"/>
</dbReference>
<organism evidence="8 9">
    <name type="scientific">Kwoniella newhampshirensis</name>
    <dbReference type="NCBI Taxonomy" id="1651941"/>
    <lineage>
        <taxon>Eukaryota</taxon>
        <taxon>Fungi</taxon>
        <taxon>Dikarya</taxon>
        <taxon>Basidiomycota</taxon>
        <taxon>Agaricomycotina</taxon>
        <taxon>Tremellomycetes</taxon>
        <taxon>Tremellales</taxon>
        <taxon>Cryptococcaceae</taxon>
        <taxon>Kwoniella</taxon>
    </lineage>
</organism>
<protein>
    <recommendedName>
        <fullName evidence="7">LIM zinc-binding domain-containing protein</fullName>
    </recommendedName>
</protein>
<evidence type="ECO:0000256" key="5">
    <source>
        <dbReference type="PROSITE-ProRule" id="PRU00125"/>
    </source>
</evidence>
<dbReference type="GO" id="GO:0046872">
    <property type="term" value="F:metal ion binding"/>
    <property type="evidence" value="ECO:0007669"/>
    <property type="project" value="UniProtKB-KW"/>
</dbReference>
<feature type="compositionally biased region" description="Polar residues" evidence="6">
    <location>
        <begin position="524"/>
        <end position="535"/>
    </location>
</feature>
<evidence type="ECO:0000256" key="1">
    <source>
        <dbReference type="ARBA" id="ARBA00022723"/>
    </source>
</evidence>
<dbReference type="SMART" id="SM00132">
    <property type="entry name" value="LIM"/>
    <property type="match status" value="2"/>
</dbReference>
<dbReference type="RefSeq" id="XP_066805902.1">
    <property type="nucleotide sequence ID" value="XM_066943360.1"/>
</dbReference>
<dbReference type="GeneID" id="92177484"/>
<feature type="compositionally biased region" description="Low complexity" evidence="6">
    <location>
        <begin position="561"/>
        <end position="573"/>
    </location>
</feature>
<dbReference type="KEGG" id="kne:92177484"/>
<dbReference type="EMBL" id="JBCAWK010000001">
    <property type="protein sequence ID" value="KAK8869656.1"/>
    <property type="molecule type" value="Genomic_DNA"/>
</dbReference>
<dbReference type="PANTHER" id="PTHR24205:SF16">
    <property type="entry name" value="GH01042P-RELATED"/>
    <property type="match status" value="1"/>
</dbReference>
<evidence type="ECO:0000256" key="3">
    <source>
        <dbReference type="ARBA" id="ARBA00022833"/>
    </source>
</evidence>
<dbReference type="CDD" id="cd08368">
    <property type="entry name" value="LIM"/>
    <property type="match status" value="1"/>
</dbReference>
<dbReference type="Pfam" id="PF00412">
    <property type="entry name" value="LIM"/>
    <property type="match status" value="1"/>
</dbReference>
<dbReference type="PROSITE" id="PS50023">
    <property type="entry name" value="LIM_DOMAIN_2"/>
    <property type="match status" value="1"/>
</dbReference>
<keyword evidence="1 5" id="KW-0479">Metal-binding</keyword>
<dbReference type="SUPFAM" id="SSF57716">
    <property type="entry name" value="Glucocorticoid receptor-like (DNA-binding domain)"/>
    <property type="match status" value="2"/>
</dbReference>
<feature type="compositionally biased region" description="Polar residues" evidence="6">
    <location>
        <begin position="46"/>
        <end position="76"/>
    </location>
</feature>
<keyword evidence="3 5" id="KW-0862">Zinc</keyword>
<dbReference type="PROSITE" id="PS00478">
    <property type="entry name" value="LIM_DOMAIN_1"/>
    <property type="match status" value="1"/>
</dbReference>
<comment type="caution">
    <text evidence="8">The sequence shown here is derived from an EMBL/GenBank/DDBJ whole genome shotgun (WGS) entry which is preliminary data.</text>
</comment>
<feature type="compositionally biased region" description="Low complexity" evidence="6">
    <location>
        <begin position="265"/>
        <end position="289"/>
    </location>
</feature>
<keyword evidence="2" id="KW-0677">Repeat</keyword>
<keyword evidence="4 5" id="KW-0440">LIM domain</keyword>
<feature type="region of interest" description="Disordered" evidence="6">
    <location>
        <begin position="511"/>
        <end position="588"/>
    </location>
</feature>
<gene>
    <name evidence="8" type="ORF">IAR55_000224</name>
</gene>
<dbReference type="Proteomes" id="UP001388673">
    <property type="component" value="Unassembled WGS sequence"/>
</dbReference>
<evidence type="ECO:0000313" key="8">
    <source>
        <dbReference type="EMBL" id="KAK8869656.1"/>
    </source>
</evidence>
<name>A0AAW0Z6H3_9TREE</name>
<dbReference type="GO" id="GO:0005634">
    <property type="term" value="C:nucleus"/>
    <property type="evidence" value="ECO:0007669"/>
    <property type="project" value="TreeGrafter"/>
</dbReference>
<feature type="region of interest" description="Disordered" evidence="6">
    <location>
        <begin position="201"/>
        <end position="329"/>
    </location>
</feature>
<dbReference type="CDD" id="cd09397">
    <property type="entry name" value="LIM1_UF1"/>
    <property type="match status" value="1"/>
</dbReference>